<evidence type="ECO:0000313" key="8">
    <source>
        <dbReference type="EMBL" id="KAK4505429.1"/>
    </source>
</evidence>
<keyword evidence="6" id="KW-0812">Transmembrane</keyword>
<dbReference type="InterPro" id="IPR036922">
    <property type="entry name" value="Rieske_2Fe-2S_sf"/>
</dbReference>
<keyword evidence="1" id="KW-0001">2Fe-2S</keyword>
<keyword evidence="4" id="KW-0408">Iron</keyword>
<evidence type="ECO:0000256" key="5">
    <source>
        <dbReference type="ARBA" id="ARBA00023014"/>
    </source>
</evidence>
<dbReference type="Gene3D" id="2.102.10.10">
    <property type="entry name" value="Rieske [2Fe-2S] iron-sulphur domain"/>
    <property type="match status" value="1"/>
</dbReference>
<feature type="transmembrane region" description="Helical" evidence="6">
    <location>
        <begin position="20"/>
        <end position="40"/>
    </location>
</feature>
<dbReference type="PRINTS" id="PR00090">
    <property type="entry name" value="RNGDIOXGNASE"/>
</dbReference>
<dbReference type="SUPFAM" id="SSF50022">
    <property type="entry name" value="ISP domain"/>
    <property type="match status" value="1"/>
</dbReference>
<dbReference type="Pfam" id="PF00355">
    <property type="entry name" value="Rieske"/>
    <property type="match status" value="1"/>
</dbReference>
<keyword evidence="9" id="KW-1185">Reference proteome</keyword>
<keyword evidence="5" id="KW-0411">Iron-sulfur</keyword>
<keyword evidence="2" id="KW-0479">Metal-binding</keyword>
<dbReference type="PROSITE" id="PS00570">
    <property type="entry name" value="RING_HYDROXYL_ALPHA"/>
    <property type="match status" value="1"/>
</dbReference>
<dbReference type="InterPro" id="IPR017941">
    <property type="entry name" value="Rieske_2Fe-2S"/>
</dbReference>
<dbReference type="InterPro" id="IPR015881">
    <property type="entry name" value="ARHD_Rieske_2Fe_2S"/>
</dbReference>
<sequence length="428" mass="47177">MESLTTPEILRSASPNLTLAVPVLLATLFTLYLPSLLATVTTKILALKAKVLNPKTTTPPSSPAPLAVTKELDFPPNWYTSPDLYALETRSILSKTWLHICHTSLFTTPGDYRTFTLANFSFLLILGKDRKIRAFHNVCRHRAYTVCTRSEGRSTLLRCKYHGWTYDSMGRLVKAPKFEGVEGFKGNENGLFEIRCWSDSSGFLYLNFDVLGSDGLTIRVGVPMRASLNLVDSWIVEAGFNWKIAMPSGSFRVKSLATRSRLPDVLGRVASSLGTWKWPAEFELAPLTRLLRSAKGDVFLTISINPTGSESCNLACHLYSARPDAKIETPVSVIKQEIAASVSRLQGIFDEVKETGTIHDPHSQEALLAEIKAHSKLERLMGEEVFPASRLRESSQACKVADDLCRELEADAASGSAPIIDGVDALAW</sequence>
<protein>
    <recommendedName>
        <fullName evidence="7">Rieske domain-containing protein</fullName>
    </recommendedName>
</protein>
<evidence type="ECO:0000256" key="3">
    <source>
        <dbReference type="ARBA" id="ARBA00023002"/>
    </source>
</evidence>
<comment type="caution">
    <text evidence="8">The sequence shown here is derived from an EMBL/GenBank/DDBJ whole genome shotgun (WGS) entry which is preliminary data.</text>
</comment>
<dbReference type="InterPro" id="IPR001663">
    <property type="entry name" value="Rng_hydr_dOase-A"/>
</dbReference>
<keyword evidence="6" id="KW-0472">Membrane</keyword>
<name>A0ABR0EUX7_ZASCE</name>
<evidence type="ECO:0000256" key="6">
    <source>
        <dbReference type="SAM" id="Phobius"/>
    </source>
</evidence>
<dbReference type="PROSITE" id="PS51296">
    <property type="entry name" value="RIESKE"/>
    <property type="match status" value="1"/>
</dbReference>
<reference evidence="8 9" key="1">
    <citation type="journal article" date="2023" name="G3 (Bethesda)">
        <title>A chromosome-level genome assembly of Zasmidium syzygii isolated from banana leaves.</title>
        <authorList>
            <person name="van Westerhoven A.C."/>
            <person name="Mehrabi R."/>
            <person name="Talebi R."/>
            <person name="Steentjes M.B.F."/>
            <person name="Corcolon B."/>
            <person name="Chong P.A."/>
            <person name="Kema G.H.J."/>
            <person name="Seidl M.F."/>
        </authorList>
    </citation>
    <scope>NUCLEOTIDE SEQUENCE [LARGE SCALE GENOMIC DNA]</scope>
    <source>
        <strain evidence="8 9">P124</strain>
    </source>
</reference>
<evidence type="ECO:0000256" key="4">
    <source>
        <dbReference type="ARBA" id="ARBA00023004"/>
    </source>
</evidence>
<feature type="domain" description="Rieske" evidence="7">
    <location>
        <begin position="97"/>
        <end position="195"/>
    </location>
</feature>
<evidence type="ECO:0000256" key="1">
    <source>
        <dbReference type="ARBA" id="ARBA00022714"/>
    </source>
</evidence>
<gene>
    <name evidence="8" type="ORF">PRZ48_003392</name>
</gene>
<evidence type="ECO:0000256" key="2">
    <source>
        <dbReference type="ARBA" id="ARBA00022723"/>
    </source>
</evidence>
<dbReference type="EMBL" id="JAXOVC010000002">
    <property type="protein sequence ID" value="KAK4505429.1"/>
    <property type="molecule type" value="Genomic_DNA"/>
</dbReference>
<proteinExistence type="predicted"/>
<keyword evidence="3" id="KW-0560">Oxidoreductase</keyword>
<dbReference type="PANTHER" id="PTHR43756">
    <property type="entry name" value="CHOLINE MONOOXYGENASE, CHLOROPLASTIC"/>
    <property type="match status" value="1"/>
</dbReference>
<organism evidence="8 9">
    <name type="scientific">Zasmidium cellare</name>
    <name type="common">Wine cellar mold</name>
    <name type="synonym">Racodium cellare</name>
    <dbReference type="NCBI Taxonomy" id="395010"/>
    <lineage>
        <taxon>Eukaryota</taxon>
        <taxon>Fungi</taxon>
        <taxon>Dikarya</taxon>
        <taxon>Ascomycota</taxon>
        <taxon>Pezizomycotina</taxon>
        <taxon>Dothideomycetes</taxon>
        <taxon>Dothideomycetidae</taxon>
        <taxon>Mycosphaerellales</taxon>
        <taxon>Mycosphaerellaceae</taxon>
        <taxon>Zasmidium</taxon>
    </lineage>
</organism>
<accession>A0ABR0EUX7</accession>
<dbReference type="PANTHER" id="PTHR43756:SF6">
    <property type="entry name" value="CLUSTER-BINDING PROTEIN, PUTATIVE (AFU_ORTHOLOGUE AFUA_6G03920)-RELATED"/>
    <property type="match status" value="1"/>
</dbReference>
<keyword evidence="6" id="KW-1133">Transmembrane helix</keyword>
<evidence type="ECO:0000259" key="7">
    <source>
        <dbReference type="PROSITE" id="PS51296"/>
    </source>
</evidence>
<evidence type="ECO:0000313" key="9">
    <source>
        <dbReference type="Proteomes" id="UP001305779"/>
    </source>
</evidence>
<dbReference type="Proteomes" id="UP001305779">
    <property type="component" value="Unassembled WGS sequence"/>
</dbReference>
<dbReference type="CDD" id="cd03469">
    <property type="entry name" value="Rieske_RO_Alpha_N"/>
    <property type="match status" value="1"/>
</dbReference>